<dbReference type="PANTHER" id="PTHR30346">
    <property type="entry name" value="TRANSCRIPTIONAL DUAL REGULATOR HCAR-RELATED"/>
    <property type="match status" value="1"/>
</dbReference>
<proteinExistence type="inferred from homology"/>
<keyword evidence="3" id="KW-0238">DNA-binding</keyword>
<comment type="similarity">
    <text evidence="1">Belongs to the LysR transcriptional regulatory family.</text>
</comment>
<organism evidence="6 7">
    <name type="scientific">Paralcaligenes ureilyticus</name>
    <dbReference type="NCBI Taxonomy" id="627131"/>
    <lineage>
        <taxon>Bacteria</taxon>
        <taxon>Pseudomonadati</taxon>
        <taxon>Pseudomonadota</taxon>
        <taxon>Betaproteobacteria</taxon>
        <taxon>Burkholderiales</taxon>
        <taxon>Alcaligenaceae</taxon>
        <taxon>Paralcaligenes</taxon>
    </lineage>
</organism>
<dbReference type="GO" id="GO:0003700">
    <property type="term" value="F:DNA-binding transcription factor activity"/>
    <property type="evidence" value="ECO:0007669"/>
    <property type="project" value="InterPro"/>
</dbReference>
<dbReference type="EMBL" id="SMAJ01000004">
    <property type="protein sequence ID" value="TCT08990.1"/>
    <property type="molecule type" value="Genomic_DNA"/>
</dbReference>
<dbReference type="AlphaFoldDB" id="A0A4R3M6P3"/>
<evidence type="ECO:0000256" key="1">
    <source>
        <dbReference type="ARBA" id="ARBA00009437"/>
    </source>
</evidence>
<dbReference type="InterPro" id="IPR036388">
    <property type="entry name" value="WH-like_DNA-bd_sf"/>
</dbReference>
<dbReference type="SUPFAM" id="SSF46785">
    <property type="entry name" value="Winged helix' DNA-binding domain"/>
    <property type="match status" value="1"/>
</dbReference>
<dbReference type="Gene3D" id="3.40.190.10">
    <property type="entry name" value="Periplasmic binding protein-like II"/>
    <property type="match status" value="2"/>
</dbReference>
<evidence type="ECO:0000313" key="6">
    <source>
        <dbReference type="EMBL" id="TCT08990.1"/>
    </source>
</evidence>
<dbReference type="Gene3D" id="1.10.10.10">
    <property type="entry name" value="Winged helix-like DNA-binding domain superfamily/Winged helix DNA-binding domain"/>
    <property type="match status" value="1"/>
</dbReference>
<dbReference type="PROSITE" id="PS50931">
    <property type="entry name" value="HTH_LYSR"/>
    <property type="match status" value="1"/>
</dbReference>
<keyword evidence="4" id="KW-0804">Transcription</keyword>
<sequence length="310" mass="35104">MLNLKQLRYFLAVAEEEHYGRAANRLGISQPPLTEHIQALEQDLQAQLFRRTTRSVQLTNEGKALMEHVRTILLDIDRCRAVVADAKYERATLLTLGVLHAHTYTFLPGFLKHCFDKIPDVRIKLVEYSTQQQAATLVDGGVNIGIVREPVYHPDLETVSLFQERYCIALPTSSPQARKKKISIKDLINLPMIGYPSHDNKRSTRNLFRDFFAQFGVTPAGYEEVTTTYSALALVAAGRGFSPVPESQTLMKINGVSYRNFSEEAPRLSVGLAWLRGQNLPILDQFTALARNYFSHSRRATPQENNHIHK</sequence>
<dbReference type="SUPFAM" id="SSF53850">
    <property type="entry name" value="Periplasmic binding protein-like II"/>
    <property type="match status" value="1"/>
</dbReference>
<evidence type="ECO:0000256" key="2">
    <source>
        <dbReference type="ARBA" id="ARBA00023015"/>
    </source>
</evidence>
<dbReference type="PRINTS" id="PR00039">
    <property type="entry name" value="HTHLYSR"/>
</dbReference>
<dbReference type="Pfam" id="PF00126">
    <property type="entry name" value="HTH_1"/>
    <property type="match status" value="1"/>
</dbReference>
<protein>
    <submittedName>
        <fullName evidence="6">LysR family transcriptional regulator</fullName>
    </submittedName>
</protein>
<dbReference type="InterPro" id="IPR005119">
    <property type="entry name" value="LysR_subst-bd"/>
</dbReference>
<evidence type="ECO:0000256" key="4">
    <source>
        <dbReference type="ARBA" id="ARBA00023163"/>
    </source>
</evidence>
<dbReference type="GO" id="GO:0003677">
    <property type="term" value="F:DNA binding"/>
    <property type="evidence" value="ECO:0007669"/>
    <property type="project" value="UniProtKB-KW"/>
</dbReference>
<keyword evidence="2" id="KW-0805">Transcription regulation</keyword>
<evidence type="ECO:0000256" key="3">
    <source>
        <dbReference type="ARBA" id="ARBA00023125"/>
    </source>
</evidence>
<feature type="domain" description="HTH lysR-type" evidence="5">
    <location>
        <begin position="2"/>
        <end position="59"/>
    </location>
</feature>
<comment type="caution">
    <text evidence="6">The sequence shown here is derived from an EMBL/GenBank/DDBJ whole genome shotgun (WGS) entry which is preliminary data.</text>
</comment>
<dbReference type="FunFam" id="1.10.10.10:FF:000001">
    <property type="entry name" value="LysR family transcriptional regulator"/>
    <property type="match status" value="1"/>
</dbReference>
<dbReference type="InterPro" id="IPR036390">
    <property type="entry name" value="WH_DNA-bd_sf"/>
</dbReference>
<accession>A0A4R3M6P3</accession>
<dbReference type="Pfam" id="PF03466">
    <property type="entry name" value="LysR_substrate"/>
    <property type="match status" value="1"/>
</dbReference>
<name>A0A4R3M6P3_9BURK</name>
<dbReference type="GO" id="GO:0032993">
    <property type="term" value="C:protein-DNA complex"/>
    <property type="evidence" value="ECO:0007669"/>
    <property type="project" value="TreeGrafter"/>
</dbReference>
<dbReference type="OrthoDB" id="8907757at2"/>
<gene>
    <name evidence="6" type="ORF">EDC26_104150</name>
</gene>
<reference evidence="6 7" key="1">
    <citation type="submission" date="2019-03" db="EMBL/GenBank/DDBJ databases">
        <title>Genomic Encyclopedia of Type Strains, Phase IV (KMG-IV): sequencing the most valuable type-strain genomes for metagenomic binning, comparative biology and taxonomic classification.</title>
        <authorList>
            <person name="Goeker M."/>
        </authorList>
    </citation>
    <scope>NUCLEOTIDE SEQUENCE [LARGE SCALE GENOMIC DNA]</scope>
    <source>
        <strain evidence="6 7">DSM 24591</strain>
    </source>
</reference>
<dbReference type="Proteomes" id="UP000295525">
    <property type="component" value="Unassembled WGS sequence"/>
</dbReference>
<dbReference type="InterPro" id="IPR000847">
    <property type="entry name" value="LysR_HTH_N"/>
</dbReference>
<keyword evidence="7" id="KW-1185">Reference proteome</keyword>
<dbReference type="PANTHER" id="PTHR30346:SF0">
    <property type="entry name" value="HCA OPERON TRANSCRIPTIONAL ACTIVATOR HCAR"/>
    <property type="match status" value="1"/>
</dbReference>
<dbReference type="CDD" id="cd08414">
    <property type="entry name" value="PBP2_LTTR_aromatics_like"/>
    <property type="match status" value="1"/>
</dbReference>
<evidence type="ECO:0000259" key="5">
    <source>
        <dbReference type="PROSITE" id="PS50931"/>
    </source>
</evidence>
<dbReference type="RefSeq" id="WP_132581103.1">
    <property type="nucleotide sequence ID" value="NZ_SMAJ01000004.1"/>
</dbReference>
<evidence type="ECO:0000313" key="7">
    <source>
        <dbReference type="Proteomes" id="UP000295525"/>
    </source>
</evidence>